<sequence length="57" mass="6491">MMPKCRLKGIGALFPSLPPLCFPSRREMGKVRMKLDGEDGLYGAAVPYRFEINLQYK</sequence>
<comment type="caution">
    <text evidence="1">The sequence shown here is derived from an EMBL/GenBank/DDBJ whole genome shotgun (WGS) entry which is preliminary data.</text>
</comment>
<evidence type="ECO:0000313" key="1">
    <source>
        <dbReference type="EMBL" id="EFM04286.1"/>
    </source>
</evidence>
<organism evidence="1 2">
    <name type="scientific">Neisseria meningitidis serogroup B (strain ATCC 13091 / M2091)</name>
    <dbReference type="NCBI Taxonomy" id="862513"/>
    <lineage>
        <taxon>Bacteria</taxon>
        <taxon>Pseudomonadati</taxon>
        <taxon>Pseudomonadota</taxon>
        <taxon>Betaproteobacteria</taxon>
        <taxon>Neisseriales</taxon>
        <taxon>Neisseriaceae</taxon>
        <taxon>Neisseria</taxon>
    </lineage>
</organism>
<protein>
    <submittedName>
        <fullName evidence="1">Uncharacterized protein</fullName>
    </submittedName>
</protein>
<evidence type="ECO:0000313" key="2">
    <source>
        <dbReference type="Proteomes" id="UP000005526"/>
    </source>
</evidence>
<dbReference type="AlphaFoldDB" id="E0N9W4"/>
<dbReference type="EMBL" id="AEEF01000065">
    <property type="protein sequence ID" value="EFM04286.1"/>
    <property type="molecule type" value="Genomic_DNA"/>
</dbReference>
<name>E0N9W4_NEIM3</name>
<dbReference type="Proteomes" id="UP000005526">
    <property type="component" value="Unassembled WGS sequence"/>
</dbReference>
<proteinExistence type="predicted"/>
<accession>E0N9W4</accession>
<dbReference type="HOGENOM" id="CLU_212145_0_0_4"/>
<gene>
    <name evidence="1" type="ORF">HMPREF0602_1294</name>
</gene>
<reference evidence="1 2" key="1">
    <citation type="submission" date="2010-07" db="EMBL/GenBank/DDBJ databases">
        <authorList>
            <person name="Muzny D."/>
            <person name="Qin X."/>
            <person name="Deng J."/>
            <person name="Jiang H."/>
            <person name="Liu Y."/>
            <person name="Qu J."/>
            <person name="Song X.-Z."/>
            <person name="Zhang L."/>
            <person name="Thornton R."/>
            <person name="Coyle M."/>
            <person name="Francisco L."/>
            <person name="Jackson L."/>
            <person name="Javaid M."/>
            <person name="Korchina V."/>
            <person name="Kovar C."/>
            <person name="Mata R."/>
            <person name="Mathew T."/>
            <person name="Ngo R."/>
            <person name="Nguyen L."/>
            <person name="Nguyen N."/>
            <person name="Okwuonu G."/>
            <person name="Ongeri F."/>
            <person name="Pham C."/>
            <person name="Simmons D."/>
            <person name="Wilczek-Boney K."/>
            <person name="Hale W."/>
            <person name="Jakkamsetti A."/>
            <person name="Pham P."/>
            <person name="Ruth R."/>
            <person name="San Lucas F."/>
            <person name="Warren J."/>
            <person name="Zhang J."/>
            <person name="Zhao Z."/>
            <person name="Zhou C."/>
            <person name="Zhu D."/>
            <person name="Lee S."/>
            <person name="Bess C."/>
            <person name="Blankenburg K."/>
            <person name="Forbes L."/>
            <person name="Fu Q."/>
            <person name="Gubbala S."/>
            <person name="Hirani K."/>
            <person name="Jayaseelan J.C."/>
            <person name="Lara F."/>
            <person name="Munidasa M."/>
            <person name="Palculict T."/>
            <person name="Patil S."/>
            <person name="Pu L.-L."/>
            <person name="Saada N."/>
            <person name="Tang L."/>
            <person name="Weissenberger G."/>
            <person name="Zhu Y."/>
            <person name="Hemphill L."/>
            <person name="Shang Y."/>
            <person name="Youmans B."/>
            <person name="Ayvaz T."/>
            <person name="Ross M."/>
            <person name="Santibanez J."/>
            <person name="Aqrawi P."/>
            <person name="Gross S."/>
            <person name="Joshi V."/>
            <person name="Fowler G."/>
            <person name="Nazareth L."/>
            <person name="Reid J."/>
            <person name="Worley K."/>
            <person name="Petrosino J."/>
            <person name="Highlander S."/>
            <person name="Gibbs R."/>
        </authorList>
    </citation>
    <scope>NUCLEOTIDE SEQUENCE [LARGE SCALE GENOMIC DNA]</scope>
    <source>
        <strain evidence="1 2">ATCC 13091</strain>
    </source>
</reference>